<feature type="transmembrane region" description="Helical" evidence="1">
    <location>
        <begin position="207"/>
        <end position="223"/>
    </location>
</feature>
<feature type="transmembrane region" description="Helical" evidence="1">
    <location>
        <begin position="102"/>
        <end position="124"/>
    </location>
</feature>
<keyword evidence="1" id="KW-0812">Transmembrane</keyword>
<sequence length="236" mass="23803">MRQVLERAADRLFPDGTNEHGALPAVLVLQTLATGIVDAVSFIGLHHVFVANMTGNVVFLGFALAGDSNLSVRASLLALGAFSAGAWSAGRLGRRAAHPARLFAVATAVHVVLVAAALAVDLTAGHRTDAAQTALIALLGCGMGLQNAAVRTLAVPDLTTTVLTRTLTGLAADAPGPATVRRLASLTAMFTGALCGGALFLREGATPALALALVLLLAGALPVRGRGLQQRGPAGA</sequence>
<dbReference type="Proteomes" id="UP000270343">
    <property type="component" value="Unassembled WGS sequence"/>
</dbReference>
<keyword evidence="1" id="KW-0472">Membrane</keyword>
<dbReference type="PANTHER" id="PTHR37314:SF4">
    <property type="entry name" value="UPF0700 TRANSMEMBRANE PROTEIN YOAK"/>
    <property type="match status" value="1"/>
</dbReference>
<dbReference type="PANTHER" id="PTHR37314">
    <property type="entry name" value="SLR0142 PROTEIN"/>
    <property type="match status" value="1"/>
</dbReference>
<protein>
    <submittedName>
        <fullName evidence="2">DUF1275 domain-containing protein</fullName>
    </submittedName>
</protein>
<dbReference type="InterPro" id="IPR010699">
    <property type="entry name" value="DUF1275"/>
</dbReference>
<name>A0A3B0BHR1_9ACTN</name>
<feature type="transmembrane region" description="Helical" evidence="1">
    <location>
        <begin position="70"/>
        <end position="90"/>
    </location>
</feature>
<evidence type="ECO:0000313" key="3">
    <source>
        <dbReference type="Proteomes" id="UP000270343"/>
    </source>
</evidence>
<dbReference type="RefSeq" id="WP_120756424.1">
    <property type="nucleotide sequence ID" value="NZ_JBFADQ010000034.1"/>
</dbReference>
<organism evidence="2 3">
    <name type="scientific">Streptomyces klenkii</name>
    <dbReference type="NCBI Taxonomy" id="1420899"/>
    <lineage>
        <taxon>Bacteria</taxon>
        <taxon>Bacillati</taxon>
        <taxon>Actinomycetota</taxon>
        <taxon>Actinomycetes</taxon>
        <taxon>Kitasatosporales</taxon>
        <taxon>Streptomycetaceae</taxon>
        <taxon>Streptomyces</taxon>
    </lineage>
</organism>
<comment type="caution">
    <text evidence="2">The sequence shown here is derived from an EMBL/GenBank/DDBJ whole genome shotgun (WGS) entry which is preliminary data.</text>
</comment>
<dbReference type="EMBL" id="RBAM01000006">
    <property type="protein sequence ID" value="RKN71814.1"/>
    <property type="molecule type" value="Genomic_DNA"/>
</dbReference>
<proteinExistence type="predicted"/>
<accession>A0A3B0BHR1</accession>
<keyword evidence="1" id="KW-1133">Transmembrane helix</keyword>
<dbReference type="AlphaFoldDB" id="A0A3B0BHR1"/>
<dbReference type="OrthoDB" id="4272751at2"/>
<keyword evidence="3" id="KW-1185">Reference proteome</keyword>
<gene>
    <name evidence="2" type="ORF">D7231_17110</name>
</gene>
<evidence type="ECO:0000313" key="2">
    <source>
        <dbReference type="EMBL" id="RKN71814.1"/>
    </source>
</evidence>
<evidence type="ECO:0000256" key="1">
    <source>
        <dbReference type="SAM" id="Phobius"/>
    </source>
</evidence>
<reference evidence="2 3" key="1">
    <citation type="journal article" date="2015" name="Antonie Van Leeuwenhoek">
        <title>Streptomyces klenkii sp. nov., isolated from deep marine sediment.</title>
        <authorList>
            <person name="Veyisoglu A."/>
            <person name="Sahin N."/>
        </authorList>
    </citation>
    <scope>NUCLEOTIDE SEQUENCE [LARGE SCALE GENOMIC DNA]</scope>
    <source>
        <strain evidence="2 3">KCTC 29202</strain>
    </source>
</reference>
<dbReference type="Pfam" id="PF06912">
    <property type="entry name" value="DUF1275"/>
    <property type="match status" value="1"/>
</dbReference>